<evidence type="ECO:0000313" key="12">
    <source>
        <dbReference type="Proteomes" id="UP000694621"/>
    </source>
</evidence>
<dbReference type="SMART" id="SM00233">
    <property type="entry name" value="PH"/>
    <property type="match status" value="1"/>
</dbReference>
<dbReference type="Pfam" id="PF00169">
    <property type="entry name" value="PH"/>
    <property type="match status" value="1"/>
</dbReference>
<dbReference type="SUPFAM" id="SSF50729">
    <property type="entry name" value="PH domain-like"/>
    <property type="match status" value="1"/>
</dbReference>
<evidence type="ECO:0000313" key="11">
    <source>
        <dbReference type="Ensembl" id="ENSAMXP00005013465.1"/>
    </source>
</evidence>
<feature type="domain" description="Ras-GEF" evidence="10">
    <location>
        <begin position="49"/>
        <end position="288"/>
    </location>
</feature>
<dbReference type="InterPro" id="IPR001895">
    <property type="entry name" value="RASGEF_cat_dom"/>
</dbReference>
<accession>A0A8B9HQV2</accession>
<name>A0A8B9HQV2_ASTMX</name>
<evidence type="ECO:0000256" key="1">
    <source>
        <dbReference type="ARBA" id="ARBA00004236"/>
    </source>
</evidence>
<dbReference type="SMART" id="SM00147">
    <property type="entry name" value="RasGEF"/>
    <property type="match status" value="1"/>
</dbReference>
<evidence type="ECO:0000256" key="8">
    <source>
        <dbReference type="SAM" id="MobiDB-lite"/>
    </source>
</evidence>
<dbReference type="AlphaFoldDB" id="A0A8B9HQV2"/>
<evidence type="ECO:0000256" key="3">
    <source>
        <dbReference type="ARBA" id="ARBA00022475"/>
    </source>
</evidence>
<dbReference type="InterPro" id="IPR001849">
    <property type="entry name" value="PH_domain"/>
</dbReference>
<sequence length="550" mass="61790">MYRRNGLSDGTSISSASTEGSSSLLSLDGPSGECAKSYDAVVFDVLKVTPEEFASQITLMDAPVFKAIQPEELSSCGWNRKKKHILAPNVVAFTRRFNQVSFWLVREILTAQTLKIRAEILSHFVKIAKKLLELNNLHSMVSIVSALQSAPIFRLSKTWALISRKDKATFDKLDFLTSKEQNYTRMREYISSLKMVPCIPYLGIYLLDMIYIDSAYPASGSIIETEQRTNQMNNLLRVISDMQMSCSYDHLVTLPHVQKYLMSVRYIEELQKFVEDDNFKLSLKIEPGNSSPHMASSKEDIAEVSFSMRYSRRPTCPDATVGVRMPTPPPSRHRKSHSVGNNMMWQFGMVESKSATFPAEKPRHLLDDSFLESQSPTRNQPNISLVSNGASVGSSESSFYEDLSARVESSAAVEPGRGLGAAGGPTMEGPLKRKTLLKQGRKPKLSSWTRYWITLCGSTLTFYGAKALRGKERKHYKSTPCKKVSVLGWMVVLPDDPTRPNIFQLNDADKGNVYKFQTGSRFSAILWHKHLEDACRSNRPQTPANLMSFE</sequence>
<dbReference type="PANTHER" id="PTHR23113">
    <property type="entry name" value="GUANINE NUCLEOTIDE EXCHANGE FACTOR"/>
    <property type="match status" value="1"/>
</dbReference>
<evidence type="ECO:0000256" key="4">
    <source>
        <dbReference type="ARBA" id="ARBA00022490"/>
    </source>
</evidence>
<dbReference type="GO" id="GO:0005085">
    <property type="term" value="F:guanyl-nucleotide exchange factor activity"/>
    <property type="evidence" value="ECO:0007669"/>
    <property type="project" value="UniProtKB-KW"/>
</dbReference>
<dbReference type="PROSITE" id="PS50009">
    <property type="entry name" value="RASGEF_CAT"/>
    <property type="match status" value="1"/>
</dbReference>
<evidence type="ECO:0000259" key="9">
    <source>
        <dbReference type="PROSITE" id="PS50003"/>
    </source>
</evidence>
<dbReference type="Ensembl" id="ENSAMXT00005014922.1">
    <property type="protein sequence ID" value="ENSAMXP00005013465.1"/>
    <property type="gene ID" value="ENSAMXG00005006512.1"/>
</dbReference>
<keyword evidence="4" id="KW-0963">Cytoplasm</keyword>
<protein>
    <submittedName>
        <fullName evidence="11">Ral GEF with PH domain and SH3 binding motif 1</fullName>
    </submittedName>
</protein>
<keyword evidence="3" id="KW-1003">Cell membrane</keyword>
<feature type="domain" description="PH" evidence="9">
    <location>
        <begin position="424"/>
        <end position="536"/>
    </location>
</feature>
<dbReference type="GO" id="GO:0007265">
    <property type="term" value="P:Ras protein signal transduction"/>
    <property type="evidence" value="ECO:0007669"/>
    <property type="project" value="TreeGrafter"/>
</dbReference>
<dbReference type="PROSITE" id="PS50003">
    <property type="entry name" value="PH_DOMAIN"/>
    <property type="match status" value="1"/>
</dbReference>
<evidence type="ECO:0000259" key="10">
    <source>
        <dbReference type="PROSITE" id="PS50009"/>
    </source>
</evidence>
<evidence type="ECO:0000256" key="6">
    <source>
        <dbReference type="ARBA" id="ARBA00023136"/>
    </source>
</evidence>
<dbReference type="InterPro" id="IPR008937">
    <property type="entry name" value="Ras-like_GEF"/>
</dbReference>
<organism evidence="11 12">
    <name type="scientific">Astyanax mexicanus</name>
    <name type="common">Blind cave fish</name>
    <name type="synonym">Astyanax fasciatus mexicanus</name>
    <dbReference type="NCBI Taxonomy" id="7994"/>
    <lineage>
        <taxon>Eukaryota</taxon>
        <taxon>Metazoa</taxon>
        <taxon>Chordata</taxon>
        <taxon>Craniata</taxon>
        <taxon>Vertebrata</taxon>
        <taxon>Euteleostomi</taxon>
        <taxon>Actinopterygii</taxon>
        <taxon>Neopterygii</taxon>
        <taxon>Teleostei</taxon>
        <taxon>Ostariophysi</taxon>
        <taxon>Characiformes</taxon>
        <taxon>Characoidei</taxon>
        <taxon>Acestrorhamphidae</taxon>
        <taxon>Acestrorhamphinae</taxon>
        <taxon>Astyanax</taxon>
    </lineage>
</organism>
<dbReference type="Gene3D" id="2.30.29.30">
    <property type="entry name" value="Pleckstrin-homology domain (PH domain)/Phosphotyrosine-binding domain (PTB)"/>
    <property type="match status" value="1"/>
</dbReference>
<dbReference type="GO" id="GO:0005886">
    <property type="term" value="C:plasma membrane"/>
    <property type="evidence" value="ECO:0007669"/>
    <property type="project" value="UniProtKB-SubCell"/>
</dbReference>
<evidence type="ECO:0000256" key="2">
    <source>
        <dbReference type="ARBA" id="ARBA00004496"/>
    </source>
</evidence>
<dbReference type="InterPro" id="IPR023578">
    <property type="entry name" value="Ras_GEF_dom_sf"/>
</dbReference>
<dbReference type="Gene3D" id="1.10.840.10">
    <property type="entry name" value="Ras guanine-nucleotide exchange factors catalytic domain"/>
    <property type="match status" value="1"/>
</dbReference>
<feature type="compositionally biased region" description="Low complexity" evidence="8">
    <location>
        <begin position="12"/>
        <end position="21"/>
    </location>
</feature>
<dbReference type="Pfam" id="PF00617">
    <property type="entry name" value="RasGEF"/>
    <property type="match status" value="1"/>
</dbReference>
<evidence type="ECO:0000256" key="5">
    <source>
        <dbReference type="ARBA" id="ARBA00022658"/>
    </source>
</evidence>
<dbReference type="InterPro" id="IPR011993">
    <property type="entry name" value="PH-like_dom_sf"/>
</dbReference>
<reference evidence="11" key="1">
    <citation type="submission" date="2025-08" db="UniProtKB">
        <authorList>
            <consortium name="Ensembl"/>
        </authorList>
    </citation>
    <scope>IDENTIFICATION</scope>
</reference>
<proteinExistence type="predicted"/>
<dbReference type="GO" id="GO:0005737">
    <property type="term" value="C:cytoplasm"/>
    <property type="evidence" value="ECO:0007669"/>
    <property type="project" value="UniProtKB-SubCell"/>
</dbReference>
<keyword evidence="6" id="KW-0472">Membrane</keyword>
<dbReference type="Proteomes" id="UP000694621">
    <property type="component" value="Unplaced"/>
</dbReference>
<comment type="subcellular location">
    <subcellularLocation>
        <location evidence="1">Cell membrane</location>
    </subcellularLocation>
    <subcellularLocation>
        <location evidence="2">Cytoplasm</location>
    </subcellularLocation>
</comment>
<dbReference type="CDD" id="cd13310">
    <property type="entry name" value="PH_RalGPS1_2"/>
    <property type="match status" value="1"/>
</dbReference>
<evidence type="ECO:0000256" key="7">
    <source>
        <dbReference type="PROSITE-ProRule" id="PRU00168"/>
    </source>
</evidence>
<keyword evidence="5 7" id="KW-0344">Guanine-nucleotide releasing factor</keyword>
<dbReference type="InterPro" id="IPR036964">
    <property type="entry name" value="RASGEF_cat_dom_sf"/>
</dbReference>
<dbReference type="FunFam" id="1.10.840.10:FF:000010">
    <property type="entry name" value="ras-specific guanine nucleotide-releasing factor RalGPS1 isoform X1"/>
    <property type="match status" value="1"/>
</dbReference>
<feature type="region of interest" description="Disordered" evidence="8">
    <location>
        <begin position="317"/>
        <end position="337"/>
    </location>
</feature>
<dbReference type="OrthoDB" id="546434at2759"/>
<dbReference type="PANTHER" id="PTHR23113:SF167">
    <property type="entry name" value="RAS-SPECIFIC GUANINE NUCLEOTIDE-RELEASING FACTOR RALGPS1"/>
    <property type="match status" value="1"/>
</dbReference>
<dbReference type="GeneID" id="103027981"/>
<dbReference type="SUPFAM" id="SSF48366">
    <property type="entry name" value="Ras GEF"/>
    <property type="match status" value="1"/>
</dbReference>
<dbReference type="CDD" id="cd00155">
    <property type="entry name" value="RasGEF"/>
    <property type="match status" value="1"/>
</dbReference>
<feature type="region of interest" description="Disordered" evidence="8">
    <location>
        <begin position="1"/>
        <end position="21"/>
    </location>
</feature>